<sequence>MTHERIQNTIMREIWEAIEELNLIEYDDVELREFVLS</sequence>
<organism evidence="1">
    <name type="scientific">uncultured bacterium</name>
    <name type="common">gcode 4</name>
    <dbReference type="NCBI Taxonomy" id="1234023"/>
    <lineage>
        <taxon>Bacteria</taxon>
        <taxon>environmental samples</taxon>
    </lineage>
</organism>
<reference evidence="1" key="1">
    <citation type="journal article" date="2012" name="Science">
        <title>Fermentation, hydrogen, and sulfur metabolism in multiple uncultivated bacterial phyla.</title>
        <authorList>
            <person name="Wrighton K.C."/>
            <person name="Thomas B.C."/>
            <person name="Sharon I."/>
            <person name="Miller C.S."/>
            <person name="Castelle C.J."/>
            <person name="VerBerkmoes N.C."/>
            <person name="Wilkins M.J."/>
            <person name="Hettich R.L."/>
            <person name="Lipton M.S."/>
            <person name="Williams K.H."/>
            <person name="Long P.E."/>
            <person name="Banfield J.F."/>
        </authorList>
    </citation>
    <scope>NUCLEOTIDE SEQUENCE [LARGE SCALE GENOMIC DNA]</scope>
</reference>
<dbReference type="EMBL" id="AMFJ01000660">
    <property type="protein sequence ID" value="EKE26778.1"/>
    <property type="molecule type" value="Genomic_DNA"/>
</dbReference>
<protein>
    <submittedName>
        <fullName evidence="1">Uncharacterized protein</fullName>
    </submittedName>
</protein>
<dbReference type="AlphaFoldDB" id="K2FV06"/>
<comment type="caution">
    <text evidence="1">The sequence shown here is derived from an EMBL/GenBank/DDBJ whole genome shotgun (WGS) entry which is preliminary data.</text>
</comment>
<accession>K2FV06</accession>
<name>K2FV06_9BACT</name>
<evidence type="ECO:0000313" key="1">
    <source>
        <dbReference type="EMBL" id="EKE26778.1"/>
    </source>
</evidence>
<gene>
    <name evidence="1" type="ORF">ACD_4C00144G0004</name>
</gene>
<proteinExistence type="predicted"/>